<protein>
    <submittedName>
        <fullName evidence="2">Amidohydrolase family protein</fullName>
    </submittedName>
</protein>
<dbReference type="EMBL" id="JAEHOH010000030">
    <property type="protein sequence ID" value="MBK0420430.1"/>
    <property type="molecule type" value="Genomic_DNA"/>
</dbReference>
<dbReference type="Pfam" id="PF07969">
    <property type="entry name" value="Amidohydro_3"/>
    <property type="match status" value="1"/>
</dbReference>
<keyword evidence="3" id="KW-1185">Reference proteome</keyword>
<proteinExistence type="predicted"/>
<dbReference type="InterPro" id="IPR032466">
    <property type="entry name" value="Metal_Hydrolase"/>
</dbReference>
<sequence>MSSTLIRDALIIDGTGADPYVGNVLIREDRIAAIHPSEHVEADCLVHGEGLVLAPGFIDIHTHSDLTRFAYPSGETRILQGITTEVIGNCGLSPVPLAADSDGFRQSIGPIDVAPDVGLVWAGPHDYLDALENLPASTNVAALIGHGSIRQFVMGQQPTVPDDEQSEGMRDAIRQALAAGFWGVSLGLMYSPGEHAALAELIAVAEVVKEYDATLSAHMRAYDYDGLPAAVSELIDVTERTGVSMQLSHLRSVADPQGEALDRALRMLEETEANISADAYPYVAGHTSIVQLFPVALRARGAGAVLEMIADSRSALADQLRVEQRFAPDAITVARAGEGKASEVGSTIAELATASSRDWAETMIDLVERYDASIDVIVVGTRNGDADRVLRLPYVSVASDGVALSMTHDANMPHPRSAGTFPKAFRQLVDGGIAVQEAIRKMTSMPAEKLGLEGRGVLKEGAVADLVLFDAQSFRDTATYAVPLSAPIGVDSVWVNGRRVVESGISTGLLPGKLLRRVK</sequence>
<dbReference type="InterPro" id="IPR013108">
    <property type="entry name" value="Amidohydro_3"/>
</dbReference>
<dbReference type="PANTHER" id="PTHR43135">
    <property type="entry name" value="ALPHA-D-RIBOSE 1-METHYLPHOSPHONATE 5-TRIPHOSPHATE DIPHOSPHATASE"/>
    <property type="match status" value="1"/>
</dbReference>
<reference evidence="2" key="1">
    <citation type="submission" date="2020-12" db="EMBL/GenBank/DDBJ databases">
        <title>Leucobacter sp. CAS1, isolated from Chromium sludge.</title>
        <authorList>
            <person name="Xu Z."/>
        </authorList>
    </citation>
    <scope>NUCLEOTIDE SEQUENCE</scope>
    <source>
        <strain evidence="2">CSA1</strain>
    </source>
</reference>
<dbReference type="PANTHER" id="PTHR43135:SF3">
    <property type="entry name" value="ALPHA-D-RIBOSE 1-METHYLPHOSPHONATE 5-TRIPHOSPHATE DIPHOSPHATASE"/>
    <property type="match status" value="1"/>
</dbReference>
<accession>A0A934QAR2</accession>
<dbReference type="Proteomes" id="UP000608530">
    <property type="component" value="Unassembled WGS sequence"/>
</dbReference>
<evidence type="ECO:0000313" key="2">
    <source>
        <dbReference type="EMBL" id="MBK0420430.1"/>
    </source>
</evidence>
<dbReference type="AlphaFoldDB" id="A0A934QAR2"/>
<gene>
    <name evidence="2" type="ORF">JD276_15480</name>
</gene>
<dbReference type="RefSeq" id="WP_200116569.1">
    <property type="nucleotide sequence ID" value="NZ_JAEHOH010000030.1"/>
</dbReference>
<dbReference type="InterPro" id="IPR051781">
    <property type="entry name" value="Metallo-dep_Hydrolase"/>
</dbReference>
<feature type="domain" description="Amidohydrolase 3" evidence="1">
    <location>
        <begin position="49"/>
        <end position="501"/>
    </location>
</feature>
<dbReference type="SUPFAM" id="SSF51556">
    <property type="entry name" value="Metallo-dependent hydrolases"/>
    <property type="match status" value="1"/>
</dbReference>
<dbReference type="InterPro" id="IPR011059">
    <property type="entry name" value="Metal-dep_hydrolase_composite"/>
</dbReference>
<dbReference type="SUPFAM" id="SSF51338">
    <property type="entry name" value="Composite domain of metallo-dependent hydrolases"/>
    <property type="match status" value="1"/>
</dbReference>
<evidence type="ECO:0000313" key="3">
    <source>
        <dbReference type="Proteomes" id="UP000608530"/>
    </source>
</evidence>
<dbReference type="Gene3D" id="3.20.20.140">
    <property type="entry name" value="Metal-dependent hydrolases"/>
    <property type="match status" value="2"/>
</dbReference>
<dbReference type="GO" id="GO:0016810">
    <property type="term" value="F:hydrolase activity, acting on carbon-nitrogen (but not peptide) bonds"/>
    <property type="evidence" value="ECO:0007669"/>
    <property type="project" value="InterPro"/>
</dbReference>
<name>A0A934QAR2_9MICO</name>
<comment type="caution">
    <text evidence="2">The sequence shown here is derived from an EMBL/GenBank/DDBJ whole genome shotgun (WGS) entry which is preliminary data.</text>
</comment>
<organism evidence="2 3">
    <name type="scientific">Leucobacter chromiisoli</name>
    <dbReference type="NCBI Taxonomy" id="2796471"/>
    <lineage>
        <taxon>Bacteria</taxon>
        <taxon>Bacillati</taxon>
        <taxon>Actinomycetota</taxon>
        <taxon>Actinomycetes</taxon>
        <taxon>Micrococcales</taxon>
        <taxon>Microbacteriaceae</taxon>
        <taxon>Leucobacter</taxon>
    </lineage>
</organism>
<evidence type="ECO:0000259" key="1">
    <source>
        <dbReference type="Pfam" id="PF07969"/>
    </source>
</evidence>